<name>A0A5J5VZM4_GOSBA</name>
<proteinExistence type="predicted"/>
<organism evidence="1 2">
    <name type="scientific">Gossypium barbadense</name>
    <name type="common">Sea Island cotton</name>
    <name type="synonym">Hibiscus barbadensis</name>
    <dbReference type="NCBI Taxonomy" id="3634"/>
    <lineage>
        <taxon>Eukaryota</taxon>
        <taxon>Viridiplantae</taxon>
        <taxon>Streptophyta</taxon>
        <taxon>Embryophyta</taxon>
        <taxon>Tracheophyta</taxon>
        <taxon>Spermatophyta</taxon>
        <taxon>Magnoliopsida</taxon>
        <taxon>eudicotyledons</taxon>
        <taxon>Gunneridae</taxon>
        <taxon>Pentapetalae</taxon>
        <taxon>rosids</taxon>
        <taxon>malvids</taxon>
        <taxon>Malvales</taxon>
        <taxon>Malvaceae</taxon>
        <taxon>Malvoideae</taxon>
        <taxon>Gossypium</taxon>
    </lineage>
</organism>
<accession>A0A5J5VZM4</accession>
<keyword evidence="2" id="KW-1185">Reference proteome</keyword>
<dbReference type="AlphaFoldDB" id="A0A5J5VZM4"/>
<evidence type="ECO:0000313" key="1">
    <source>
        <dbReference type="EMBL" id="KAB2085103.1"/>
    </source>
</evidence>
<protein>
    <submittedName>
        <fullName evidence="1">Uncharacterized protein</fullName>
    </submittedName>
</protein>
<dbReference type="EMBL" id="CM018206">
    <property type="protein sequence ID" value="KAB2085103.1"/>
    <property type="molecule type" value="Genomic_DNA"/>
</dbReference>
<sequence length="30" mass="3243">MEIRKRGIVGGGDRWSRWRQGVVAAVSASG</sequence>
<gene>
    <name evidence="1" type="ORF">ES319_A05G378000v1</name>
</gene>
<reference evidence="2" key="1">
    <citation type="journal article" date="2020" name="Nat. Genet.">
        <title>Genomic diversifications of five Gossypium allopolyploid species and their impact on cotton improvement.</title>
        <authorList>
            <person name="Chen Z.J."/>
            <person name="Sreedasyam A."/>
            <person name="Ando A."/>
            <person name="Song Q."/>
            <person name="De Santiago L.M."/>
            <person name="Hulse-Kemp A.M."/>
            <person name="Ding M."/>
            <person name="Ye W."/>
            <person name="Kirkbride R.C."/>
            <person name="Jenkins J."/>
            <person name="Plott C."/>
            <person name="Lovell J."/>
            <person name="Lin Y.M."/>
            <person name="Vaughn R."/>
            <person name="Liu B."/>
            <person name="Simpson S."/>
            <person name="Scheffler B.E."/>
            <person name="Wen L."/>
            <person name="Saski C.A."/>
            <person name="Grover C.E."/>
            <person name="Hu G."/>
            <person name="Conover J.L."/>
            <person name="Carlson J.W."/>
            <person name="Shu S."/>
            <person name="Boston L.B."/>
            <person name="Williams M."/>
            <person name="Peterson D.G."/>
            <person name="McGee K."/>
            <person name="Jones D.C."/>
            <person name="Wendel J.F."/>
            <person name="Stelly D.M."/>
            <person name="Grimwood J."/>
            <person name="Schmutz J."/>
        </authorList>
    </citation>
    <scope>NUCLEOTIDE SEQUENCE [LARGE SCALE GENOMIC DNA]</scope>
    <source>
        <strain evidence="2">cv. 3-79</strain>
    </source>
</reference>
<evidence type="ECO:0000313" key="2">
    <source>
        <dbReference type="Proteomes" id="UP000327439"/>
    </source>
</evidence>
<dbReference type="Proteomes" id="UP000327439">
    <property type="component" value="Chromosome A05"/>
</dbReference>